<reference key="1">
    <citation type="submission" date="2009-08" db="EMBL/GenBank/DDBJ databases">
        <title>The genome sequence of Spirochaeta thermophila DSM6192.</title>
        <authorList>
            <person name="Angelov A."/>
            <person name="Mientus M."/>
            <person name="Wittenberg S."/>
            <person name="Lehmann R."/>
            <person name="Liesegang H."/>
            <person name="Daniel R."/>
            <person name="Liebl W."/>
        </authorList>
    </citation>
    <scope>NUCLEOTIDE SEQUENCE</scope>
    <source>
        <strain>DSM 6192</strain>
    </source>
</reference>
<dbReference type="AlphaFoldDB" id="E0RPH1"/>
<gene>
    <name evidence="7" type="ordered locus">STHERM_c18180</name>
</gene>
<feature type="transmembrane region" description="Helical" evidence="6">
    <location>
        <begin position="442"/>
        <end position="460"/>
    </location>
</feature>
<sequence length="647" mass="70088">MRHTVSVAVAAFFLAVLFLGAQDSLAYRDMVADIEGLLEGAYASYLGGEAEDARNAVQDAYFEVFENLEGPIRINLGMQVNVELEGLFADIRTLISEGADRDEVRRKIDLLLARLQEILPVVEAGHVLVAEAGEEETAKGEAPPEWVATVDFIEGELRGALDMFASGDVDGAVERVRQTLFAGYKNTGLEIAIRTQRSQSVNYAYEAAFSDVAKHMRESGSLFLAEDAAARLVSALRDEIVGLEVPEGAGMSPKTVQGEEIPEADWGVVVGQVSAAVEEALSLARTGRGVDAARVIQNSYFDHFEASGMETALGVRDPDRKLEIEGAFTALASALKEGDPEAEAYGRKLVSLLDEAAGALRGDGGGSWSFFVYSLLIILREGVEAILIIMALVAFLTRSGNTDRIRTIYHASLSALVLSVVTAVVFSWVFRVSGAAREVLEGVTMLLAAVVLVGVSYWLLSKVESEAWMRYLRSKLQVALSENSVRALWFTAFLAVYREGAETVLFYQALAVDAGTTSHFFMILAGFLVGILALGVVFYLLKEGAMRLPLGPFFAVTGSFLYYMAFVFAGKGVMELIEAGVVEPRVLVPGLSVPFLGIYPYWQTLLPQALLLVAAGVAAVVFIVHRRTRVVVRPEETHPDTSGRKES</sequence>
<evidence type="ECO:0000256" key="6">
    <source>
        <dbReference type="SAM" id="Phobius"/>
    </source>
</evidence>
<name>E0RPH1_WINT6</name>
<keyword evidence="5 6" id="KW-0472">Membrane</keyword>
<evidence type="ECO:0000313" key="8">
    <source>
        <dbReference type="Proteomes" id="UP000001296"/>
    </source>
</evidence>
<dbReference type="KEGG" id="sta:STHERM_c18180"/>
<dbReference type="Proteomes" id="UP000001296">
    <property type="component" value="Chromosome"/>
</dbReference>
<dbReference type="PANTHER" id="PTHR31632:SF2">
    <property type="entry name" value="PLASMA MEMBRANE IRON PERMEASE"/>
    <property type="match status" value="1"/>
</dbReference>
<dbReference type="EMBL" id="CP001698">
    <property type="protein sequence ID" value="ADN02753.1"/>
    <property type="molecule type" value="Genomic_DNA"/>
</dbReference>
<evidence type="ECO:0000256" key="5">
    <source>
        <dbReference type="ARBA" id="ARBA00023136"/>
    </source>
</evidence>
<reference evidence="7 8" key="2">
    <citation type="journal article" date="2010" name="J. Bacteriol.">
        <title>Genome sequence of the polysaccharide-degrading, thermophilic anaerobe Spirochaeta thermophila DSM 6192.</title>
        <authorList>
            <person name="Angelov A."/>
            <person name="Liebl S."/>
            <person name="Ballschmiter M."/>
            <person name="Bomeke M."/>
            <person name="Lehmann R."/>
            <person name="Liesegang H."/>
            <person name="Daniel R."/>
            <person name="Liebl W."/>
        </authorList>
    </citation>
    <scope>NUCLEOTIDE SEQUENCE [LARGE SCALE GENOMIC DNA]</scope>
    <source>
        <strain evidence="8">ATCC 49972 / DSM 6192 / RI 19.B1</strain>
    </source>
</reference>
<evidence type="ECO:0000256" key="2">
    <source>
        <dbReference type="ARBA" id="ARBA00008333"/>
    </source>
</evidence>
<feature type="transmembrane region" description="Helical" evidence="6">
    <location>
        <begin position="548"/>
        <end position="569"/>
    </location>
</feature>
<dbReference type="PANTHER" id="PTHR31632">
    <property type="entry name" value="IRON TRANSPORTER FTH1"/>
    <property type="match status" value="1"/>
</dbReference>
<feature type="transmembrane region" description="Helical" evidence="6">
    <location>
        <begin position="370"/>
        <end position="396"/>
    </location>
</feature>
<dbReference type="GO" id="GO:0015093">
    <property type="term" value="F:ferrous iron transmembrane transporter activity"/>
    <property type="evidence" value="ECO:0007669"/>
    <property type="project" value="TreeGrafter"/>
</dbReference>
<proteinExistence type="inferred from homology"/>
<feature type="transmembrane region" description="Helical" evidence="6">
    <location>
        <begin position="408"/>
        <end position="430"/>
    </location>
</feature>
<dbReference type="eggNOG" id="COG0672">
    <property type="taxonomic scope" value="Bacteria"/>
</dbReference>
<organism evidence="7 8">
    <name type="scientific">Winmispira thermophila (strain ATCC 49972 / DSM 6192 / RI 19.B1)</name>
    <name type="common">Spirochaeta thermophila</name>
    <dbReference type="NCBI Taxonomy" id="665571"/>
    <lineage>
        <taxon>Bacteria</taxon>
        <taxon>Pseudomonadati</taxon>
        <taxon>Spirochaetota</taxon>
        <taxon>Spirochaetia</taxon>
        <taxon>Winmispirales</taxon>
        <taxon>Winmispiraceae</taxon>
        <taxon>Winmispira</taxon>
    </lineage>
</organism>
<evidence type="ECO:0000256" key="3">
    <source>
        <dbReference type="ARBA" id="ARBA00022692"/>
    </source>
</evidence>
<dbReference type="InterPro" id="IPR004923">
    <property type="entry name" value="FTR1/Fip1/EfeU"/>
</dbReference>
<keyword evidence="3 6" id="KW-0812">Transmembrane</keyword>
<feature type="transmembrane region" description="Helical" evidence="6">
    <location>
        <begin position="605"/>
        <end position="624"/>
    </location>
</feature>
<evidence type="ECO:0000256" key="4">
    <source>
        <dbReference type="ARBA" id="ARBA00022989"/>
    </source>
</evidence>
<evidence type="ECO:0000313" key="7">
    <source>
        <dbReference type="EMBL" id="ADN02753.1"/>
    </source>
</evidence>
<protein>
    <submittedName>
        <fullName evidence="7">Cytochrome c, class I</fullName>
    </submittedName>
</protein>
<evidence type="ECO:0000256" key="1">
    <source>
        <dbReference type="ARBA" id="ARBA00004141"/>
    </source>
</evidence>
<dbReference type="GO" id="GO:0033573">
    <property type="term" value="C:high-affinity iron permease complex"/>
    <property type="evidence" value="ECO:0007669"/>
    <property type="project" value="InterPro"/>
</dbReference>
<dbReference type="PaxDb" id="665571-STHERM_c18180"/>
<feature type="transmembrane region" description="Helical" evidence="6">
    <location>
        <begin position="518"/>
        <end position="541"/>
    </location>
</feature>
<comment type="subcellular location">
    <subcellularLocation>
        <location evidence="1">Membrane</location>
        <topology evidence="1">Multi-pass membrane protein</topology>
    </subcellularLocation>
</comment>
<dbReference type="RefSeq" id="WP_013314592.1">
    <property type="nucleotide sequence ID" value="NC_014484.1"/>
</dbReference>
<dbReference type="Pfam" id="PF03239">
    <property type="entry name" value="FTR1"/>
    <property type="match status" value="1"/>
</dbReference>
<dbReference type="HOGENOM" id="CLU_023979_1_0_12"/>
<comment type="similarity">
    <text evidence="2">Belongs to the oxidase-dependent Fe transporter (OFeT) (TC 9.A.10.1) family.</text>
</comment>
<keyword evidence="4 6" id="KW-1133">Transmembrane helix</keyword>
<accession>E0RPH1</accession>